<dbReference type="GO" id="GO:0071972">
    <property type="term" value="F:peptidoglycan L,D-transpeptidase activity"/>
    <property type="evidence" value="ECO:0007669"/>
    <property type="project" value="TreeGrafter"/>
</dbReference>
<dbReference type="PANTHER" id="PTHR30627">
    <property type="entry name" value="PEPTIDOGLYCAN D,D-TRANSPEPTIDASE"/>
    <property type="match status" value="1"/>
</dbReference>
<dbReference type="Pfam" id="PF00905">
    <property type="entry name" value="Transpeptidase"/>
    <property type="match status" value="1"/>
</dbReference>
<dbReference type="PANTHER" id="PTHR30627:SF24">
    <property type="entry name" value="PENICILLIN-BINDING PROTEIN 4B"/>
    <property type="match status" value="1"/>
</dbReference>
<keyword evidence="5" id="KW-1185">Reference proteome</keyword>
<dbReference type="InterPro" id="IPR001460">
    <property type="entry name" value="PCN-bd_Tpept"/>
</dbReference>
<dbReference type="Gene3D" id="3.40.710.10">
    <property type="entry name" value="DD-peptidase/beta-lactamase superfamily"/>
    <property type="match status" value="1"/>
</dbReference>
<dbReference type="RefSeq" id="WP_229786998.1">
    <property type="nucleotide sequence ID" value="NZ_BMRB01000002.1"/>
</dbReference>
<feature type="domain" description="NTF2-like N-terminal transpeptidase" evidence="3">
    <location>
        <begin position="48"/>
        <end position="155"/>
    </location>
</feature>
<evidence type="ECO:0000259" key="2">
    <source>
        <dbReference type="Pfam" id="PF00905"/>
    </source>
</evidence>
<dbReference type="GO" id="GO:0005886">
    <property type="term" value="C:plasma membrane"/>
    <property type="evidence" value="ECO:0007669"/>
    <property type="project" value="TreeGrafter"/>
</dbReference>
<reference evidence="4" key="2">
    <citation type="submission" date="2020-09" db="EMBL/GenBank/DDBJ databases">
        <authorList>
            <person name="Sun Q."/>
            <person name="Ohkuma M."/>
        </authorList>
    </citation>
    <scope>NUCLEOTIDE SEQUENCE</scope>
    <source>
        <strain evidence="4">JCM 3276</strain>
    </source>
</reference>
<evidence type="ECO:0000313" key="4">
    <source>
        <dbReference type="EMBL" id="GGS38271.1"/>
    </source>
</evidence>
<name>A0A918GIJ1_9PSEU</name>
<proteinExistence type="predicted"/>
<comment type="caution">
    <text evidence="4">The sequence shown here is derived from an EMBL/GenBank/DDBJ whole genome shotgun (WGS) entry which is preliminary data.</text>
</comment>
<dbReference type="GO" id="GO:0071555">
    <property type="term" value="P:cell wall organization"/>
    <property type="evidence" value="ECO:0007669"/>
    <property type="project" value="TreeGrafter"/>
</dbReference>
<accession>A0A918GIJ1</accession>
<feature type="transmembrane region" description="Helical" evidence="1">
    <location>
        <begin position="7"/>
        <end position="28"/>
    </location>
</feature>
<evidence type="ECO:0000256" key="1">
    <source>
        <dbReference type="SAM" id="Phobius"/>
    </source>
</evidence>
<dbReference type="InterPro" id="IPR007887">
    <property type="entry name" value="MecA_N"/>
</dbReference>
<dbReference type="GO" id="GO:0046677">
    <property type="term" value="P:response to antibiotic"/>
    <property type="evidence" value="ECO:0007669"/>
    <property type="project" value="InterPro"/>
</dbReference>
<dbReference type="InterPro" id="IPR050515">
    <property type="entry name" value="Beta-lactam/transpept"/>
</dbReference>
<sequence>MSDGARRLILSIGGVACVAIVLFAYFVLLGDDSPPPAPVAEEKPVASAQEVGEDFAAAWARADHAAAAALTDRPDVARAALTSARQAVGPRTLSVVLSGPVAESGESARATAEVGWTLDDDRTLSYTTEFGLARRDGQWKVRWAPGVVHPKLADGTRLALRVAPEVAVVDRDGRPLVRGGASVPSAGRVLGPAMVRAAGGESAGSPAVVIVDGAGKEKAELLAGDSAKPITSTVDIEAQAAAQAAVDAVKAPAYLVAIDASDGGILAVAQNSAATGTNALNGLYPPGSTFKIVTASAVLSAGAADAGTVLPCPGEATIGTRRIRNDGFELGAVPLTTAFARSCNTTFAALAADLPGDSLSAAAARFGLAADFEIPGITTQTGGVDPANGTPQQVENAIGQGTVQASPFGLALMAATVARGDAVTPRLYDELETQVNRGYEAPAPGTVAALRTMMRAVVTSGTGSALGRYGAVAGKTGTAQFGDGRVAHGWFAGYRGDVAFAVLVEGAGTSGPAVTAVGRFLGGL</sequence>
<dbReference type="InterPro" id="IPR012338">
    <property type="entry name" value="Beta-lactam/transpept-like"/>
</dbReference>
<keyword evidence="1" id="KW-1133">Transmembrane helix</keyword>
<reference evidence="4" key="1">
    <citation type="journal article" date="2014" name="Int. J. Syst. Evol. Microbiol.">
        <title>Complete genome sequence of Corynebacterium casei LMG S-19264T (=DSM 44701T), isolated from a smear-ripened cheese.</title>
        <authorList>
            <consortium name="US DOE Joint Genome Institute (JGI-PGF)"/>
            <person name="Walter F."/>
            <person name="Albersmeier A."/>
            <person name="Kalinowski J."/>
            <person name="Ruckert C."/>
        </authorList>
    </citation>
    <scope>NUCLEOTIDE SEQUENCE</scope>
    <source>
        <strain evidence="4">JCM 3276</strain>
    </source>
</reference>
<organism evidence="4 5">
    <name type="scientific">Actinokineospora fastidiosa</name>
    <dbReference type="NCBI Taxonomy" id="1816"/>
    <lineage>
        <taxon>Bacteria</taxon>
        <taxon>Bacillati</taxon>
        <taxon>Actinomycetota</taxon>
        <taxon>Actinomycetes</taxon>
        <taxon>Pseudonocardiales</taxon>
        <taxon>Pseudonocardiaceae</taxon>
        <taxon>Actinokineospora</taxon>
    </lineage>
</organism>
<evidence type="ECO:0000313" key="5">
    <source>
        <dbReference type="Proteomes" id="UP000660680"/>
    </source>
</evidence>
<protein>
    <submittedName>
        <fullName evidence="4">Penicillin-binding protein</fullName>
    </submittedName>
</protein>
<dbReference type="AlphaFoldDB" id="A0A918GIJ1"/>
<feature type="domain" description="Penicillin-binding protein transpeptidase" evidence="2">
    <location>
        <begin position="254"/>
        <end position="513"/>
    </location>
</feature>
<dbReference type="GO" id="GO:0008658">
    <property type="term" value="F:penicillin binding"/>
    <property type="evidence" value="ECO:0007669"/>
    <property type="project" value="InterPro"/>
</dbReference>
<keyword evidence="1" id="KW-0812">Transmembrane</keyword>
<keyword evidence="1" id="KW-0472">Membrane</keyword>
<dbReference type="Pfam" id="PF05223">
    <property type="entry name" value="MecA_N"/>
    <property type="match status" value="1"/>
</dbReference>
<dbReference type="SUPFAM" id="SSF56601">
    <property type="entry name" value="beta-lactamase/transpeptidase-like"/>
    <property type="match status" value="1"/>
</dbReference>
<dbReference type="Proteomes" id="UP000660680">
    <property type="component" value="Unassembled WGS sequence"/>
</dbReference>
<dbReference type="EMBL" id="BMRB01000002">
    <property type="protein sequence ID" value="GGS38271.1"/>
    <property type="molecule type" value="Genomic_DNA"/>
</dbReference>
<gene>
    <name evidence="4" type="ORF">GCM10010171_36480</name>
</gene>
<evidence type="ECO:0000259" key="3">
    <source>
        <dbReference type="Pfam" id="PF05223"/>
    </source>
</evidence>